<proteinExistence type="predicted"/>
<reference evidence="1 2" key="1">
    <citation type="submission" date="2015-04" db="EMBL/GenBank/DDBJ databases">
        <title>Lasius niger genome sequencing.</title>
        <authorList>
            <person name="Konorov E.A."/>
            <person name="Nikitin M.A."/>
            <person name="Kirill M.V."/>
            <person name="Chang P."/>
        </authorList>
    </citation>
    <scope>NUCLEOTIDE SEQUENCE [LARGE SCALE GENOMIC DNA]</scope>
    <source>
        <tissue evidence="1">Whole</tissue>
    </source>
</reference>
<dbReference type="PANTHER" id="PTHR35450">
    <property type="entry name" value="REVERSE TRANSCRIPTASE DOMAIN-CONTAINING PROTEIN"/>
    <property type="match status" value="1"/>
</dbReference>
<sequence length="386" mass="43912">MVVGGIPILYGKLDKAFRYLGASTTPWKSLIKGIELDSIRDLIDRVKALLIKPMQKLTLLRTYVLPRFTYALMMCPPPKETLRNINSTIRSGVTRILHLHETINSAFLYTPREQGGLDLLETYPMVYLAALRNATKAAQSDDTIVRSTMLNERSHKTYGTYAAALRLSWPATSEQIKEGKRQIKQGYKKKWSQLIAQRQGMDDFAQPLSNAWLSRSDLLRSSRLIDAIKLRTNTYPTRMTLKRAHENVNLICRACGEAGETLGHILGQCITTKAKRFKRHNEIVDLLKDRLVETNRVMVEHTIKLNGEKLKPDLVISNEERVIVIDVTVRYENKSFLAEAAEEKVDKYIKVSMKLEGNLNFREAKVVPIVVDSRETLSAATIDELK</sequence>
<dbReference type="Proteomes" id="UP000036403">
    <property type="component" value="Unassembled WGS sequence"/>
</dbReference>
<comment type="caution">
    <text evidence="1">The sequence shown here is derived from an EMBL/GenBank/DDBJ whole genome shotgun (WGS) entry which is preliminary data.</text>
</comment>
<gene>
    <name evidence="1" type="ORF">RF55_6847</name>
</gene>
<dbReference type="PaxDb" id="67767-A0A0J7NKW5"/>
<evidence type="ECO:0000313" key="1">
    <source>
        <dbReference type="EMBL" id="KMQ93075.1"/>
    </source>
</evidence>
<accession>A0A0J7NKW5</accession>
<dbReference type="STRING" id="67767.A0A0J7NKW5"/>
<name>A0A0J7NKW5_LASNI</name>
<dbReference type="OrthoDB" id="7687051at2759"/>
<organism evidence="1 2">
    <name type="scientific">Lasius niger</name>
    <name type="common">Black garden ant</name>
    <dbReference type="NCBI Taxonomy" id="67767"/>
    <lineage>
        <taxon>Eukaryota</taxon>
        <taxon>Metazoa</taxon>
        <taxon>Ecdysozoa</taxon>
        <taxon>Arthropoda</taxon>
        <taxon>Hexapoda</taxon>
        <taxon>Insecta</taxon>
        <taxon>Pterygota</taxon>
        <taxon>Neoptera</taxon>
        <taxon>Endopterygota</taxon>
        <taxon>Hymenoptera</taxon>
        <taxon>Apocrita</taxon>
        <taxon>Aculeata</taxon>
        <taxon>Formicoidea</taxon>
        <taxon>Formicidae</taxon>
        <taxon>Formicinae</taxon>
        <taxon>Lasius</taxon>
        <taxon>Lasius</taxon>
    </lineage>
</organism>
<evidence type="ECO:0000313" key="2">
    <source>
        <dbReference type="Proteomes" id="UP000036403"/>
    </source>
</evidence>
<protein>
    <submittedName>
        <fullName evidence="1">R2 protein</fullName>
    </submittedName>
</protein>
<dbReference type="EMBL" id="LBMM01003832">
    <property type="protein sequence ID" value="KMQ93075.1"/>
    <property type="molecule type" value="Genomic_DNA"/>
</dbReference>
<dbReference type="PANTHER" id="PTHR35450:SF2">
    <property type="entry name" value="REVERSE TRANSCRIPTASE DOMAIN-CONTAINING PROTEIN"/>
    <property type="match status" value="1"/>
</dbReference>
<keyword evidence="2" id="KW-1185">Reference proteome</keyword>
<dbReference type="AlphaFoldDB" id="A0A0J7NKW5"/>